<dbReference type="EMBL" id="JAWJBA010000006">
    <property type="protein sequence ID" value="MDV2686051.1"/>
    <property type="molecule type" value="Genomic_DNA"/>
</dbReference>
<feature type="transmembrane region" description="Helical" evidence="1">
    <location>
        <begin position="85"/>
        <end position="104"/>
    </location>
</feature>
<dbReference type="RefSeq" id="WP_317123221.1">
    <property type="nucleotide sequence ID" value="NZ_JAWJBA010000006.1"/>
</dbReference>
<evidence type="ECO:0000313" key="2">
    <source>
        <dbReference type="EMBL" id="MDV2686051.1"/>
    </source>
</evidence>
<keyword evidence="1" id="KW-1133">Transmembrane helix</keyword>
<feature type="transmembrane region" description="Helical" evidence="1">
    <location>
        <begin position="46"/>
        <end position="64"/>
    </location>
</feature>
<reference evidence="2 3" key="1">
    <citation type="submission" date="2023-10" db="EMBL/GenBank/DDBJ databases">
        <title>Screening of Alkalihalobacillus lindianensis BZ-TG-R113 and Its Alleviation of Salt Stress on Rapeseed Growth.</title>
        <authorList>
            <person name="Zhao B."/>
            <person name="Guo T."/>
        </authorList>
    </citation>
    <scope>NUCLEOTIDE SEQUENCE [LARGE SCALE GENOMIC DNA]</scope>
    <source>
        <strain evidence="2 3">BZ-TG-R113</strain>
    </source>
</reference>
<keyword evidence="3" id="KW-1185">Reference proteome</keyword>
<dbReference type="Proteomes" id="UP001287282">
    <property type="component" value="Unassembled WGS sequence"/>
</dbReference>
<evidence type="ECO:0000256" key="1">
    <source>
        <dbReference type="SAM" id="Phobius"/>
    </source>
</evidence>
<name>A0ABU3XDT3_9BACI</name>
<proteinExistence type="predicted"/>
<sequence>MSKEETIALTNKQKWEMYLIRPLLMSMGSFILLHLLEGGIPNPNRMIGITIGFFIGSVILMKFFPDLAMNKGTKHPTKKQKVGRIVLYTLVYGFLLFAVVRFLIRL</sequence>
<keyword evidence="1" id="KW-0472">Membrane</keyword>
<evidence type="ECO:0000313" key="3">
    <source>
        <dbReference type="Proteomes" id="UP001287282"/>
    </source>
</evidence>
<organism evidence="2 3">
    <name type="scientific">Alkalihalophilus lindianensis</name>
    <dbReference type="NCBI Taxonomy" id="1630542"/>
    <lineage>
        <taxon>Bacteria</taxon>
        <taxon>Bacillati</taxon>
        <taxon>Bacillota</taxon>
        <taxon>Bacilli</taxon>
        <taxon>Bacillales</taxon>
        <taxon>Bacillaceae</taxon>
        <taxon>Alkalihalophilus</taxon>
    </lineage>
</organism>
<accession>A0ABU3XDT3</accession>
<comment type="caution">
    <text evidence="2">The sequence shown here is derived from an EMBL/GenBank/DDBJ whole genome shotgun (WGS) entry which is preliminary data.</text>
</comment>
<gene>
    <name evidence="2" type="ORF">RYX56_16915</name>
</gene>
<keyword evidence="1" id="KW-0812">Transmembrane</keyword>
<feature type="transmembrane region" description="Helical" evidence="1">
    <location>
        <begin position="20"/>
        <end position="40"/>
    </location>
</feature>
<protein>
    <submittedName>
        <fullName evidence="2">Uncharacterized protein</fullName>
    </submittedName>
</protein>